<protein>
    <submittedName>
        <fullName evidence="2">Uncharacterized protein</fullName>
    </submittedName>
</protein>
<sequence length="68" mass="7742">MLRCERSQPRSMHGRGRAVDPSRRPLRGLLKVTVKRSCSNKELKRDDDSNQSHRALAGRASVLEDRAE</sequence>
<gene>
    <name evidence="2" type="ORF">chiPu_0028703</name>
</gene>
<accession>A0A401TP28</accession>
<keyword evidence="3" id="KW-1185">Reference proteome</keyword>
<evidence type="ECO:0000313" key="2">
    <source>
        <dbReference type="EMBL" id="GCC44372.1"/>
    </source>
</evidence>
<evidence type="ECO:0000313" key="3">
    <source>
        <dbReference type="Proteomes" id="UP000287033"/>
    </source>
</evidence>
<name>A0A401TP28_CHIPU</name>
<feature type="region of interest" description="Disordered" evidence="1">
    <location>
        <begin position="1"/>
        <end position="68"/>
    </location>
</feature>
<proteinExistence type="predicted"/>
<organism evidence="2 3">
    <name type="scientific">Chiloscyllium punctatum</name>
    <name type="common">Brownbanded bambooshark</name>
    <name type="synonym">Hemiscyllium punctatum</name>
    <dbReference type="NCBI Taxonomy" id="137246"/>
    <lineage>
        <taxon>Eukaryota</taxon>
        <taxon>Metazoa</taxon>
        <taxon>Chordata</taxon>
        <taxon>Craniata</taxon>
        <taxon>Vertebrata</taxon>
        <taxon>Chondrichthyes</taxon>
        <taxon>Elasmobranchii</taxon>
        <taxon>Galeomorphii</taxon>
        <taxon>Galeoidea</taxon>
        <taxon>Orectolobiformes</taxon>
        <taxon>Hemiscylliidae</taxon>
        <taxon>Chiloscyllium</taxon>
    </lineage>
</organism>
<feature type="compositionally biased region" description="Basic and acidic residues" evidence="1">
    <location>
        <begin position="39"/>
        <end position="51"/>
    </location>
</feature>
<evidence type="ECO:0000256" key="1">
    <source>
        <dbReference type="SAM" id="MobiDB-lite"/>
    </source>
</evidence>
<comment type="caution">
    <text evidence="2">The sequence shown here is derived from an EMBL/GenBank/DDBJ whole genome shotgun (WGS) entry which is preliminary data.</text>
</comment>
<reference evidence="2 3" key="1">
    <citation type="journal article" date="2018" name="Nat. Ecol. Evol.">
        <title>Shark genomes provide insights into elasmobranch evolution and the origin of vertebrates.</title>
        <authorList>
            <person name="Hara Y"/>
            <person name="Yamaguchi K"/>
            <person name="Onimaru K"/>
            <person name="Kadota M"/>
            <person name="Koyanagi M"/>
            <person name="Keeley SD"/>
            <person name="Tatsumi K"/>
            <person name="Tanaka K"/>
            <person name="Motone F"/>
            <person name="Kageyama Y"/>
            <person name="Nozu R"/>
            <person name="Adachi N"/>
            <person name="Nishimura O"/>
            <person name="Nakagawa R"/>
            <person name="Tanegashima C"/>
            <person name="Kiyatake I"/>
            <person name="Matsumoto R"/>
            <person name="Murakumo K"/>
            <person name="Nishida K"/>
            <person name="Terakita A"/>
            <person name="Kuratani S"/>
            <person name="Sato K"/>
            <person name="Hyodo S Kuraku.S."/>
        </authorList>
    </citation>
    <scope>NUCLEOTIDE SEQUENCE [LARGE SCALE GENOMIC DNA]</scope>
</reference>
<dbReference type="AlphaFoldDB" id="A0A401TP28"/>
<dbReference type="EMBL" id="BEZZ01137946">
    <property type="protein sequence ID" value="GCC44372.1"/>
    <property type="molecule type" value="Genomic_DNA"/>
</dbReference>
<dbReference type="Proteomes" id="UP000287033">
    <property type="component" value="Unassembled WGS sequence"/>
</dbReference>